<dbReference type="GO" id="GO:0008270">
    <property type="term" value="F:zinc ion binding"/>
    <property type="evidence" value="ECO:0007669"/>
    <property type="project" value="InterPro"/>
</dbReference>
<proteinExistence type="predicted"/>
<dbReference type="InterPro" id="IPR014782">
    <property type="entry name" value="Peptidase_M1_dom"/>
</dbReference>
<protein>
    <recommendedName>
        <fullName evidence="1">Peptidase M1 membrane alanine aminopeptidase domain-containing protein</fullName>
    </recommendedName>
</protein>
<gene>
    <name evidence="2" type="ORF">K1720_05395</name>
</gene>
<evidence type="ECO:0000313" key="3">
    <source>
        <dbReference type="Proteomes" id="UP001056425"/>
    </source>
</evidence>
<dbReference type="InterPro" id="IPR027268">
    <property type="entry name" value="Peptidase_M4/M1_CTD_sf"/>
</dbReference>
<dbReference type="KEGG" id="thei:K1720_05395"/>
<dbReference type="SUPFAM" id="SSF55486">
    <property type="entry name" value="Metalloproteases ('zincins'), catalytic domain"/>
    <property type="match status" value="1"/>
</dbReference>
<evidence type="ECO:0000313" key="2">
    <source>
        <dbReference type="EMBL" id="USG98993.1"/>
    </source>
</evidence>
<dbReference type="Proteomes" id="UP001056425">
    <property type="component" value="Chromosome"/>
</dbReference>
<dbReference type="Pfam" id="PF01433">
    <property type="entry name" value="Peptidase_M1"/>
    <property type="match status" value="1"/>
</dbReference>
<dbReference type="GeneID" id="72777759"/>
<dbReference type="AlphaFoldDB" id="A0A9E7M8D7"/>
<sequence>MKKSMLLLMILIITLFFYALIVNNANPKTVLIIENITQEIIFQKIEKEKLDELYQENKLSTLNASYHYVLNISIEDERVSIVGFERVTFPLTYPALYSILFEDFKQVDRIIVSNASVTYRAFKDKESGLILLNITPKTKDVTVEVHFKVRYNPFREKPKSYLDYHLNQDSLHIYIPKRYFTISNNLKGNEERIKVDINYPKDYILVILDQPSETEFWRFRPLLYNGSFEKENLNDFYLIFGKWDFYEGSINVGNRTVRVIALTNEGEWVLQNIKDILLFYSKVFTPYPNDEYFYIQIKYSESEYRGHGLDGGIIATQLYIPLIAHETAHNWFGLYANIYPIHEGIATYADLLYENNLTKYDDIERMCLSSTDTIPIAEIEDNTGENMVTLYYKNAFVFRSLQFVLGDEVFFRGMRNLLEYCHLHNCVQDTMTTLKQIQRIFEEVSNQSLEWFFSEWFYKTGYPHFEVSNAILEKKDGIYLLTLQIVEANGFKMPLEVKVVDSQGKNYLKRIFVDKNTTLTFELENKPETVIIDPNEWMINEGGSGAWGGKSSYEINNIRIETN</sequence>
<dbReference type="GO" id="GO:0008237">
    <property type="term" value="F:metallopeptidase activity"/>
    <property type="evidence" value="ECO:0007669"/>
    <property type="project" value="InterPro"/>
</dbReference>
<evidence type="ECO:0000259" key="1">
    <source>
        <dbReference type="Pfam" id="PF01433"/>
    </source>
</evidence>
<dbReference type="Gene3D" id="1.10.390.10">
    <property type="entry name" value="Neutral Protease Domain 2"/>
    <property type="match status" value="1"/>
</dbReference>
<organism evidence="2 3">
    <name type="scientific">Thermococcus argininiproducens</name>
    <dbReference type="NCBI Taxonomy" id="2866384"/>
    <lineage>
        <taxon>Archaea</taxon>
        <taxon>Methanobacteriati</taxon>
        <taxon>Methanobacteriota</taxon>
        <taxon>Thermococci</taxon>
        <taxon>Thermococcales</taxon>
        <taxon>Thermococcaceae</taxon>
        <taxon>Thermococcus</taxon>
    </lineage>
</organism>
<reference evidence="2 3" key="1">
    <citation type="submission" date="2021-08" db="EMBL/GenBank/DDBJ databases">
        <title>Thermococcus onnuriiensis IOH2.</title>
        <authorList>
            <person name="Park Y.-J."/>
        </authorList>
    </citation>
    <scope>NUCLEOTIDE SEQUENCE [LARGE SCALE GENOMIC DNA]</scope>
    <source>
        <strain evidence="2 3">IOH2</strain>
    </source>
</reference>
<dbReference type="RefSeq" id="WP_251947252.1">
    <property type="nucleotide sequence ID" value="NZ_CP080572.1"/>
</dbReference>
<feature type="domain" description="Peptidase M1 membrane alanine aminopeptidase" evidence="1">
    <location>
        <begin position="320"/>
        <end position="456"/>
    </location>
</feature>
<name>A0A9E7M8D7_9EURY</name>
<accession>A0A9E7M8D7</accession>
<dbReference type="EMBL" id="CP080572">
    <property type="protein sequence ID" value="USG98993.1"/>
    <property type="molecule type" value="Genomic_DNA"/>
</dbReference>
<keyword evidence="3" id="KW-1185">Reference proteome</keyword>